<evidence type="ECO:0000313" key="2">
    <source>
        <dbReference type="Proteomes" id="UP000324897"/>
    </source>
</evidence>
<proteinExistence type="predicted"/>
<sequence>MATMRSAFMRLCHRSFANSESMVGRGLGKPLLPPARSVAQTTPLLPSQLQGWQRFSTEGLKNPLLRTQKAESAAYMWLQ</sequence>
<protein>
    <submittedName>
        <fullName evidence="1">Uncharacterized protein</fullName>
    </submittedName>
</protein>
<feature type="non-terminal residue" evidence="1">
    <location>
        <position position="1"/>
    </location>
</feature>
<dbReference type="EMBL" id="RWGY01000469">
    <property type="protein sequence ID" value="TVU01265.1"/>
    <property type="molecule type" value="Genomic_DNA"/>
</dbReference>
<dbReference type="Proteomes" id="UP000324897">
    <property type="component" value="Unassembled WGS sequence"/>
</dbReference>
<feature type="non-terminal residue" evidence="1">
    <location>
        <position position="79"/>
    </location>
</feature>
<dbReference type="AlphaFoldDB" id="A0A5J9SQJ5"/>
<organism evidence="1 2">
    <name type="scientific">Eragrostis curvula</name>
    <name type="common">weeping love grass</name>
    <dbReference type="NCBI Taxonomy" id="38414"/>
    <lineage>
        <taxon>Eukaryota</taxon>
        <taxon>Viridiplantae</taxon>
        <taxon>Streptophyta</taxon>
        <taxon>Embryophyta</taxon>
        <taxon>Tracheophyta</taxon>
        <taxon>Spermatophyta</taxon>
        <taxon>Magnoliopsida</taxon>
        <taxon>Liliopsida</taxon>
        <taxon>Poales</taxon>
        <taxon>Poaceae</taxon>
        <taxon>PACMAD clade</taxon>
        <taxon>Chloridoideae</taxon>
        <taxon>Eragrostideae</taxon>
        <taxon>Eragrostidinae</taxon>
        <taxon>Eragrostis</taxon>
    </lineage>
</organism>
<evidence type="ECO:0000313" key="1">
    <source>
        <dbReference type="EMBL" id="TVU01265.1"/>
    </source>
</evidence>
<comment type="caution">
    <text evidence="1">The sequence shown here is derived from an EMBL/GenBank/DDBJ whole genome shotgun (WGS) entry which is preliminary data.</text>
</comment>
<keyword evidence="2" id="KW-1185">Reference proteome</keyword>
<name>A0A5J9SQJ5_9POAL</name>
<reference evidence="1 2" key="1">
    <citation type="journal article" date="2019" name="Sci. Rep.">
        <title>A high-quality genome of Eragrostis curvula grass provides insights into Poaceae evolution and supports new strategies to enhance forage quality.</title>
        <authorList>
            <person name="Carballo J."/>
            <person name="Santos B.A.C.M."/>
            <person name="Zappacosta D."/>
            <person name="Garbus I."/>
            <person name="Selva J.P."/>
            <person name="Gallo C.A."/>
            <person name="Diaz A."/>
            <person name="Albertini E."/>
            <person name="Caccamo M."/>
            <person name="Echenique V."/>
        </authorList>
    </citation>
    <scope>NUCLEOTIDE SEQUENCE [LARGE SCALE GENOMIC DNA]</scope>
    <source>
        <strain evidence="2">cv. Victoria</strain>
        <tissue evidence="1">Leaf</tissue>
    </source>
</reference>
<dbReference type="Gramene" id="TVU01265">
    <property type="protein sequence ID" value="TVU01265"/>
    <property type="gene ID" value="EJB05_53304"/>
</dbReference>
<gene>
    <name evidence="1" type="ORF">EJB05_53304</name>
</gene>
<accession>A0A5J9SQJ5</accession>